<keyword evidence="3" id="KW-1185">Reference proteome</keyword>
<dbReference type="EMBL" id="EU304328">
    <property type="protein sequence ID" value="ABY28005.1"/>
    <property type="molecule type" value="Genomic_DNA"/>
</dbReference>
<reference evidence="2 3" key="1">
    <citation type="journal article" date="2008" name="PLoS ONE">
        <title>Life-cycle and genome of OtV5, a large DNA virus of the pelagic marine unicellular green alga Ostreococcus tauri.</title>
        <authorList>
            <person name="Derelle E."/>
            <person name="Ferraz C."/>
            <person name="Escande M.L."/>
            <person name="Eychenie S."/>
            <person name="Cooke R."/>
            <person name="Piganeau G."/>
            <person name="Desdevises Y."/>
            <person name="Bellec L."/>
            <person name="Moreau H."/>
            <person name="Grimsley N."/>
        </authorList>
    </citation>
    <scope>NUCLEOTIDE SEQUENCE [LARGE SCALE GENOMIC DNA]</scope>
    <source>
        <strain evidence="2 3">OtV5</strain>
    </source>
</reference>
<keyword evidence="1" id="KW-1133">Transmembrane helix</keyword>
<keyword evidence="1" id="KW-0472">Membrane</keyword>
<feature type="transmembrane region" description="Helical" evidence="1">
    <location>
        <begin position="30"/>
        <end position="50"/>
    </location>
</feature>
<gene>
    <name evidence="2" type="ORF">OtV5_204c</name>
</gene>
<accession>A9YWC2</accession>
<organism evidence="2 3">
    <name type="scientific">Ostreococcus tauri virus OtV5</name>
    <dbReference type="NCBI Taxonomy" id="1785753"/>
    <lineage>
        <taxon>Viruses</taxon>
        <taxon>Varidnaviria</taxon>
        <taxon>Bamfordvirae</taxon>
        <taxon>Nucleocytoviricota</taxon>
        <taxon>Megaviricetes</taxon>
        <taxon>Algavirales</taxon>
        <taxon>Phycodnaviridae</taxon>
        <taxon>Prasinovirus</taxon>
        <taxon>Prasinovirus ostreotauri</taxon>
    </lineage>
</organism>
<evidence type="ECO:0000313" key="3">
    <source>
        <dbReference type="Proteomes" id="UP000203890"/>
    </source>
</evidence>
<dbReference type="RefSeq" id="YP_001648301.1">
    <property type="nucleotide sequence ID" value="NC_010191.2"/>
</dbReference>
<dbReference type="KEGG" id="vg:5845740"/>
<evidence type="ECO:0000313" key="2">
    <source>
        <dbReference type="EMBL" id="ABY28005.1"/>
    </source>
</evidence>
<protein>
    <submittedName>
        <fullName evidence="2">Uncharacterized protein</fullName>
    </submittedName>
</protein>
<proteinExistence type="predicted"/>
<dbReference type="Proteomes" id="UP000203890">
    <property type="component" value="Segment"/>
</dbReference>
<dbReference type="OrthoDB" id="19137at10239"/>
<evidence type="ECO:0000256" key="1">
    <source>
        <dbReference type="SAM" id="Phobius"/>
    </source>
</evidence>
<sequence>MPGYGKRMERYAPEPTEEVQELDQRFKIPLLPSMTLVQLTILAMILAYAWSVRKMNRAVVSTAMLAIALLHMYDHMYRVKRGDERLFFFPEAKKEGYCGACQK</sequence>
<name>A9YWC2_9PHYC</name>
<keyword evidence="1" id="KW-0812">Transmembrane</keyword>
<dbReference type="GeneID" id="5845740"/>